<evidence type="ECO:0000256" key="2">
    <source>
        <dbReference type="ARBA" id="ARBA00022801"/>
    </source>
</evidence>
<dbReference type="RefSeq" id="WP_090409384.1">
    <property type="nucleotide sequence ID" value="NZ_FNDQ01000015.1"/>
</dbReference>
<reference evidence="4" key="1">
    <citation type="submission" date="2016-10" db="EMBL/GenBank/DDBJ databases">
        <authorList>
            <person name="Varghese N."/>
            <person name="Submissions S."/>
        </authorList>
    </citation>
    <scope>NUCLEOTIDE SEQUENCE [LARGE SCALE GENOMIC DNA]</scope>
    <source>
        <strain evidence="4">DSM 23313</strain>
    </source>
</reference>
<accession>A0A1G8FAP9</accession>
<dbReference type="CDD" id="cd00586">
    <property type="entry name" value="4HBT"/>
    <property type="match status" value="1"/>
</dbReference>
<evidence type="ECO:0000313" key="4">
    <source>
        <dbReference type="Proteomes" id="UP000243588"/>
    </source>
</evidence>
<gene>
    <name evidence="3" type="ORF">SAMN05421818_11547</name>
</gene>
<dbReference type="Pfam" id="PF13279">
    <property type="entry name" value="4HBT_2"/>
    <property type="match status" value="1"/>
</dbReference>
<keyword evidence="2" id="KW-0378">Hydrolase</keyword>
<organism evidence="3 4">
    <name type="scientific">Myroides phaeus</name>
    <dbReference type="NCBI Taxonomy" id="702745"/>
    <lineage>
        <taxon>Bacteria</taxon>
        <taxon>Pseudomonadati</taxon>
        <taxon>Bacteroidota</taxon>
        <taxon>Flavobacteriia</taxon>
        <taxon>Flavobacteriales</taxon>
        <taxon>Flavobacteriaceae</taxon>
        <taxon>Myroides</taxon>
    </lineage>
</organism>
<dbReference type="EMBL" id="FNDQ01000015">
    <property type="protein sequence ID" value="SDH79049.1"/>
    <property type="molecule type" value="Genomic_DNA"/>
</dbReference>
<protein>
    <submittedName>
        <fullName evidence="3">Acyl-CoA thioesterase FadM</fullName>
    </submittedName>
</protein>
<evidence type="ECO:0000256" key="1">
    <source>
        <dbReference type="ARBA" id="ARBA00005953"/>
    </source>
</evidence>
<comment type="similarity">
    <text evidence="1">Belongs to the 4-hydroxybenzoyl-CoA thioesterase family.</text>
</comment>
<name>A0A1G8FAP9_9FLAO</name>
<dbReference type="STRING" id="702745.SAMN05421818_11547"/>
<evidence type="ECO:0000313" key="3">
    <source>
        <dbReference type="EMBL" id="SDH79049.1"/>
    </source>
</evidence>
<dbReference type="PANTHER" id="PTHR31793:SF27">
    <property type="entry name" value="NOVEL THIOESTERASE SUPERFAMILY DOMAIN AND SAPOSIN A-TYPE DOMAIN CONTAINING PROTEIN (0610012H03RIK)"/>
    <property type="match status" value="1"/>
</dbReference>
<dbReference type="AlphaFoldDB" id="A0A1G8FAP9"/>
<dbReference type="Proteomes" id="UP000243588">
    <property type="component" value="Unassembled WGS sequence"/>
</dbReference>
<dbReference type="InterPro" id="IPR050563">
    <property type="entry name" value="4-hydroxybenzoyl-CoA_TE"/>
</dbReference>
<dbReference type="SUPFAM" id="SSF54637">
    <property type="entry name" value="Thioesterase/thiol ester dehydrase-isomerase"/>
    <property type="match status" value="1"/>
</dbReference>
<keyword evidence="4" id="KW-1185">Reference proteome</keyword>
<dbReference type="Gene3D" id="3.10.129.10">
    <property type="entry name" value="Hotdog Thioesterase"/>
    <property type="match status" value="1"/>
</dbReference>
<dbReference type="PANTHER" id="PTHR31793">
    <property type="entry name" value="4-HYDROXYBENZOYL-COA THIOESTERASE FAMILY MEMBER"/>
    <property type="match status" value="1"/>
</dbReference>
<dbReference type="GO" id="GO:0047617">
    <property type="term" value="F:fatty acyl-CoA hydrolase activity"/>
    <property type="evidence" value="ECO:0007669"/>
    <property type="project" value="TreeGrafter"/>
</dbReference>
<dbReference type="InterPro" id="IPR029069">
    <property type="entry name" value="HotDog_dom_sf"/>
</dbReference>
<proteinExistence type="inferred from homology"/>
<sequence length="141" mass="15890">MARIKLNLPSEYIFSTTIPVRITDLNYGNHLANDKLLSILHEARVLFLANFGYTELDCAGKGLIMGDVAIEYKNEAFYGDILTIQIVAGDFTRVGFDLYYLVQTETKLIAKAKTGMVTFDYNKKAVVEVPEVLKTQFVLQK</sequence>